<evidence type="ECO:0000256" key="1">
    <source>
        <dbReference type="SAM" id="MobiDB-lite"/>
    </source>
</evidence>
<protein>
    <submittedName>
        <fullName evidence="2">Uncharacterized protein</fullName>
    </submittedName>
</protein>
<dbReference type="KEGG" id="upv:EJN92_02175"/>
<gene>
    <name evidence="2" type="ORF">EJN92_02175</name>
</gene>
<keyword evidence="3" id="KW-1185">Reference proteome</keyword>
<accession>A0A3Q9BNE9</accession>
<name>A0A3Q9BNE9_9BURK</name>
<organism evidence="2 3">
    <name type="scientific">Undibacterium parvum</name>
    <dbReference type="NCBI Taxonomy" id="401471"/>
    <lineage>
        <taxon>Bacteria</taxon>
        <taxon>Pseudomonadati</taxon>
        <taxon>Pseudomonadota</taxon>
        <taxon>Betaproteobacteria</taxon>
        <taxon>Burkholderiales</taxon>
        <taxon>Oxalobacteraceae</taxon>
        <taxon>Undibacterium</taxon>
    </lineage>
</organism>
<sequence>MSGTLLCTIATRAKTVVTARFLVKNDQNSQPITRPNHGHLAIKILSDTTYWRFISRKKTLRDKTRQNATKRDKTRQNATKRDKTRQNATKYHANRKLTLFSVYFLKLID</sequence>
<evidence type="ECO:0000313" key="3">
    <source>
        <dbReference type="Proteomes" id="UP000275663"/>
    </source>
</evidence>
<feature type="compositionally biased region" description="Basic and acidic residues" evidence="1">
    <location>
        <begin position="61"/>
        <end position="85"/>
    </location>
</feature>
<proteinExistence type="predicted"/>
<dbReference type="EMBL" id="CP034464">
    <property type="protein sequence ID" value="AZP10927.1"/>
    <property type="molecule type" value="Genomic_DNA"/>
</dbReference>
<dbReference type="RefSeq" id="WP_126126326.1">
    <property type="nucleotide sequence ID" value="NZ_CP034464.1"/>
</dbReference>
<dbReference type="AlphaFoldDB" id="A0A3Q9BNE9"/>
<reference evidence="2 3" key="1">
    <citation type="journal article" date="2011" name="Int. J. Syst. Evol. Microbiol.">
        <title>Description of Undibacterium oligocarboniphilum sp. nov., isolated from purified water, and Undibacterium pigrum strain CCUG 49012 as the type strain of Undibacterium parvum sp. nov., and emended descriptions of the genus Undibacterium and the species Undibacterium pigrum.</title>
        <authorList>
            <person name="Eder W."/>
            <person name="Wanner G."/>
            <person name="Ludwig W."/>
            <person name="Busse H.J."/>
            <person name="Ziemke-Kageler F."/>
            <person name="Lang E."/>
        </authorList>
    </citation>
    <scope>NUCLEOTIDE SEQUENCE [LARGE SCALE GENOMIC DNA]</scope>
    <source>
        <strain evidence="2 3">DSM 23061</strain>
    </source>
</reference>
<evidence type="ECO:0000313" key="2">
    <source>
        <dbReference type="EMBL" id="AZP10927.1"/>
    </source>
</evidence>
<feature type="region of interest" description="Disordered" evidence="1">
    <location>
        <begin position="61"/>
        <end position="90"/>
    </location>
</feature>
<dbReference type="Proteomes" id="UP000275663">
    <property type="component" value="Chromosome"/>
</dbReference>